<evidence type="ECO:0000313" key="2">
    <source>
        <dbReference type="EMBL" id="KAK2572764.1"/>
    </source>
</evidence>
<proteinExistence type="predicted"/>
<dbReference type="AlphaFoldDB" id="A0AAD9VFP7"/>
<evidence type="ECO:0000256" key="1">
    <source>
        <dbReference type="SAM" id="SignalP"/>
    </source>
</evidence>
<dbReference type="Proteomes" id="UP001249851">
    <property type="component" value="Unassembled WGS sequence"/>
</dbReference>
<sequence>MEGGSFIFLAMLAVTIGSRASALKVGEFANLQSATGSEGVQSHIRCFKTIPNCASCLDHRTCLRCQKGFAFLESYWGALCVVKCPEGFTEVATSGNGTMCKSRKGCSKIVNCSQCEETFGDSCDVCEKGFLLFQQKTGSGVHCLTSCPAGFMEHGTRCRAEKCEDFFCSRCKEGLILQNKGGNNCLEKCPSGFFRKLDLLSGQAYCESEYHEMIPRETAAVEVARNAEIPTTVMFAMTDLSCSKALSLSAYAVVQLVTRLVNVILQEILALKGARTAVNHVPVAESANSVSQVSSKLSVEEESHASGAVLEITWREKIQKGKKFA</sequence>
<dbReference type="SMART" id="SM00261">
    <property type="entry name" value="FU"/>
    <property type="match status" value="3"/>
</dbReference>
<reference evidence="2" key="1">
    <citation type="journal article" date="2023" name="G3 (Bethesda)">
        <title>Whole genome assembly and annotation of the endangered Caribbean coral Acropora cervicornis.</title>
        <authorList>
            <person name="Selwyn J.D."/>
            <person name="Vollmer S.V."/>
        </authorList>
    </citation>
    <scope>NUCLEOTIDE SEQUENCE</scope>
    <source>
        <strain evidence="2">K2</strain>
    </source>
</reference>
<dbReference type="InterPro" id="IPR006212">
    <property type="entry name" value="Furin_repeat"/>
</dbReference>
<reference evidence="2" key="2">
    <citation type="journal article" date="2023" name="Science">
        <title>Genomic signatures of disease resistance in endangered staghorn corals.</title>
        <authorList>
            <person name="Vollmer S.V."/>
            <person name="Selwyn J.D."/>
            <person name="Despard B.A."/>
            <person name="Roesel C.L."/>
        </authorList>
    </citation>
    <scope>NUCLEOTIDE SEQUENCE</scope>
    <source>
        <strain evidence="2">K2</strain>
    </source>
</reference>
<keyword evidence="3" id="KW-1185">Reference proteome</keyword>
<gene>
    <name evidence="2" type="ORF">P5673_001748</name>
</gene>
<comment type="caution">
    <text evidence="2">The sequence shown here is derived from an EMBL/GenBank/DDBJ whole genome shotgun (WGS) entry which is preliminary data.</text>
</comment>
<dbReference type="EMBL" id="JARQWQ010000003">
    <property type="protein sequence ID" value="KAK2572764.1"/>
    <property type="molecule type" value="Genomic_DNA"/>
</dbReference>
<keyword evidence="1" id="KW-0732">Signal</keyword>
<accession>A0AAD9VFP7</accession>
<evidence type="ECO:0000313" key="3">
    <source>
        <dbReference type="Proteomes" id="UP001249851"/>
    </source>
</evidence>
<organism evidence="2 3">
    <name type="scientific">Acropora cervicornis</name>
    <name type="common">Staghorn coral</name>
    <dbReference type="NCBI Taxonomy" id="6130"/>
    <lineage>
        <taxon>Eukaryota</taxon>
        <taxon>Metazoa</taxon>
        <taxon>Cnidaria</taxon>
        <taxon>Anthozoa</taxon>
        <taxon>Hexacorallia</taxon>
        <taxon>Scleractinia</taxon>
        <taxon>Astrocoeniina</taxon>
        <taxon>Acroporidae</taxon>
        <taxon>Acropora</taxon>
    </lineage>
</organism>
<feature type="chain" id="PRO_5042159582" evidence="1">
    <location>
        <begin position="23"/>
        <end position="325"/>
    </location>
</feature>
<dbReference type="InterPro" id="IPR009030">
    <property type="entry name" value="Growth_fac_rcpt_cys_sf"/>
</dbReference>
<feature type="signal peptide" evidence="1">
    <location>
        <begin position="1"/>
        <end position="22"/>
    </location>
</feature>
<name>A0AAD9VFP7_ACRCE</name>
<dbReference type="SUPFAM" id="SSF57184">
    <property type="entry name" value="Growth factor receptor domain"/>
    <property type="match status" value="1"/>
</dbReference>
<dbReference type="Gene3D" id="2.10.220.10">
    <property type="entry name" value="Hormone Receptor, Insulin-like Growth Factor Receptor 1, Chain A, domain 2"/>
    <property type="match status" value="2"/>
</dbReference>
<protein>
    <submittedName>
        <fullName evidence="2">Uncharacterized protein</fullName>
    </submittedName>
</protein>